<organism evidence="2 3">
    <name type="scientific">Rhizobium anhuiense</name>
    <dbReference type="NCBI Taxonomy" id="1184720"/>
    <lineage>
        <taxon>Bacteria</taxon>
        <taxon>Pseudomonadati</taxon>
        <taxon>Pseudomonadota</taxon>
        <taxon>Alphaproteobacteria</taxon>
        <taxon>Hyphomicrobiales</taxon>
        <taxon>Rhizobiaceae</taxon>
        <taxon>Rhizobium/Agrobacterium group</taxon>
        <taxon>Rhizobium</taxon>
    </lineage>
</organism>
<evidence type="ECO:0000313" key="2">
    <source>
        <dbReference type="EMBL" id="PDS47512.1"/>
    </source>
</evidence>
<evidence type="ECO:0008006" key="4">
    <source>
        <dbReference type="Google" id="ProtNLM"/>
    </source>
</evidence>
<dbReference type="PIRSF" id="PIRSF016789">
    <property type="entry name" value="DUF454"/>
    <property type="match status" value="1"/>
</dbReference>
<gene>
    <name evidence="2" type="ORF">CO662_34410</name>
</gene>
<keyword evidence="1" id="KW-0472">Membrane</keyword>
<dbReference type="Pfam" id="PF04304">
    <property type="entry name" value="DUF454"/>
    <property type="match status" value="1"/>
</dbReference>
<keyword evidence="1" id="KW-0812">Transmembrane</keyword>
<dbReference type="EMBL" id="NWSL01000043">
    <property type="protein sequence ID" value="PDS47512.1"/>
    <property type="molecule type" value="Genomic_DNA"/>
</dbReference>
<accession>A0ABX4IY69</accession>
<dbReference type="InterPro" id="IPR007401">
    <property type="entry name" value="DUF454"/>
</dbReference>
<comment type="caution">
    <text evidence="2">The sequence shown here is derived from an EMBL/GenBank/DDBJ whole genome shotgun (WGS) entry which is preliminary data.</text>
</comment>
<dbReference type="Proteomes" id="UP000219972">
    <property type="component" value="Unassembled WGS sequence"/>
</dbReference>
<dbReference type="PANTHER" id="PTHR35813">
    <property type="entry name" value="INNER MEMBRANE PROTEIN YBAN"/>
    <property type="match status" value="1"/>
</dbReference>
<evidence type="ECO:0000313" key="3">
    <source>
        <dbReference type="Proteomes" id="UP000219972"/>
    </source>
</evidence>
<name>A0ABX4IY69_9HYPH</name>
<feature type="transmembrane region" description="Helical" evidence="1">
    <location>
        <begin position="97"/>
        <end position="113"/>
    </location>
</feature>
<proteinExistence type="predicted"/>
<dbReference type="RefSeq" id="WP_097545317.1">
    <property type="nucleotide sequence ID" value="NZ_NWSK01000037.1"/>
</dbReference>
<keyword evidence="1" id="KW-1133">Transmembrane helix</keyword>
<reference evidence="2 3" key="1">
    <citation type="submission" date="2017-09" db="EMBL/GenBank/DDBJ databases">
        <title>Comparative genomics of rhizobia isolated from Phaseolus vulgaris in China.</title>
        <authorList>
            <person name="Tong W."/>
        </authorList>
    </citation>
    <scope>NUCLEOTIDE SEQUENCE [LARGE SCALE GENOMIC DNA]</scope>
    <source>
        <strain evidence="2 3">Y27</strain>
    </source>
</reference>
<sequence length="117" mass="12583">MRGLMIAVAWASVALAVVGAFLPLLPTTPFLLLSAGIFARTSPRFEAWLLSHPTFGRPIKSWRERRAIPVRAKAAAVVTMILSFLVLVWFAPGPLPLTIVGAIMTVCAAFIVSRPSA</sequence>
<feature type="transmembrane region" description="Helical" evidence="1">
    <location>
        <begin position="72"/>
        <end position="91"/>
    </location>
</feature>
<protein>
    <recommendedName>
        <fullName evidence="4">DUF454 domain-containing protein</fullName>
    </recommendedName>
</protein>
<dbReference type="PANTHER" id="PTHR35813:SF1">
    <property type="entry name" value="INNER MEMBRANE PROTEIN YBAN"/>
    <property type="match status" value="1"/>
</dbReference>
<keyword evidence="3" id="KW-1185">Reference proteome</keyword>
<evidence type="ECO:0000256" key="1">
    <source>
        <dbReference type="SAM" id="Phobius"/>
    </source>
</evidence>